<evidence type="ECO:0000256" key="1">
    <source>
        <dbReference type="SAM" id="Phobius"/>
    </source>
</evidence>
<comment type="caution">
    <text evidence="3">The sequence shown here is derived from an EMBL/GenBank/DDBJ whole genome shotgun (WGS) entry which is preliminary data.</text>
</comment>
<keyword evidence="1" id="KW-0472">Membrane</keyword>
<feature type="transmembrane region" description="Helical" evidence="1">
    <location>
        <begin position="20"/>
        <end position="38"/>
    </location>
</feature>
<dbReference type="EMBL" id="JACWMT010000003">
    <property type="protein sequence ID" value="MBD1271338.1"/>
    <property type="molecule type" value="Genomic_DNA"/>
</dbReference>
<evidence type="ECO:0000313" key="4">
    <source>
        <dbReference type="EMBL" id="MBD1271338.1"/>
    </source>
</evidence>
<keyword evidence="1" id="KW-1133">Transmembrane helix</keyword>
<name>A0A8I0KID1_9ACTN</name>
<keyword evidence="3" id="KW-0406">Ion transport</keyword>
<dbReference type="Gene3D" id="1.10.287.70">
    <property type="match status" value="1"/>
</dbReference>
<dbReference type="AlphaFoldDB" id="A0A8I0KID1"/>
<keyword evidence="1" id="KW-0812">Transmembrane</keyword>
<protein>
    <submittedName>
        <fullName evidence="3">Two pore domain potassium channel family protein</fullName>
    </submittedName>
</protein>
<feature type="domain" description="Potassium channel" evidence="2">
    <location>
        <begin position="89"/>
        <end position="166"/>
    </location>
</feature>
<dbReference type="Proteomes" id="UP000659061">
    <property type="component" value="Unassembled WGS sequence"/>
</dbReference>
<reference evidence="5 6" key="1">
    <citation type="submission" date="2020-07" db="EMBL/GenBank/DDBJ databases">
        <title>Sequencing the genomes of 1000 actinobacteria strains.</title>
        <authorList>
            <person name="Klenk H.-P."/>
        </authorList>
    </citation>
    <scope>NUCLEOTIDE SEQUENCE [LARGE SCALE GENOMIC DNA]</scope>
    <source>
        <strain evidence="5 6">DSM 19087</strain>
    </source>
</reference>
<dbReference type="EMBL" id="JACWMT010000002">
    <property type="protein sequence ID" value="MBD1270530.1"/>
    <property type="molecule type" value="Genomic_DNA"/>
</dbReference>
<dbReference type="InterPro" id="IPR013099">
    <property type="entry name" value="K_chnl_dom"/>
</dbReference>
<dbReference type="EMBL" id="JACBZN010000001">
    <property type="protein sequence ID" value="NYI37917.1"/>
    <property type="molecule type" value="Genomic_DNA"/>
</dbReference>
<feature type="transmembrane region" description="Helical" evidence="1">
    <location>
        <begin position="142"/>
        <end position="163"/>
    </location>
</feature>
<keyword evidence="3" id="KW-0407">Ion channel</keyword>
<evidence type="ECO:0000313" key="3">
    <source>
        <dbReference type="EMBL" id="MBD1270530.1"/>
    </source>
</evidence>
<dbReference type="RefSeq" id="WP_179424376.1">
    <property type="nucleotide sequence ID" value="NZ_BAAAMP010000001.1"/>
</dbReference>
<proteinExistence type="predicted"/>
<feature type="transmembrane region" description="Helical" evidence="1">
    <location>
        <begin position="118"/>
        <end position="135"/>
    </location>
</feature>
<dbReference type="SUPFAM" id="SSF81324">
    <property type="entry name" value="Voltage-gated potassium channels"/>
    <property type="match status" value="1"/>
</dbReference>
<organism evidence="3 7">
    <name type="scientific">Aeromicrobium tamlense</name>
    <dbReference type="NCBI Taxonomy" id="375541"/>
    <lineage>
        <taxon>Bacteria</taxon>
        <taxon>Bacillati</taxon>
        <taxon>Actinomycetota</taxon>
        <taxon>Actinomycetes</taxon>
        <taxon>Propionibacteriales</taxon>
        <taxon>Nocardioidaceae</taxon>
        <taxon>Aeromicrobium</taxon>
    </lineage>
</organism>
<evidence type="ECO:0000313" key="6">
    <source>
        <dbReference type="Proteomes" id="UP000587211"/>
    </source>
</evidence>
<sequence>MTRPRPDPARRQAWALVRRAAVRVVLSVTVLLCAYFLLPARDSGSDLPWFLLALLVFSGVVAVQVPLIARSTFPVIRAVEALALAIPVFLLMFARAYLTVSLADPDAFSRPLTRVDALYFTVSTFVTVGFGDITATSQGMRVAVTAQMILDLVILGAVVKVFASAARRGLSGRDPGTLPD</sequence>
<dbReference type="Proteomes" id="UP000587211">
    <property type="component" value="Unassembled WGS sequence"/>
</dbReference>
<reference evidence="3" key="2">
    <citation type="submission" date="2020-09" db="EMBL/GenBank/DDBJ databases">
        <title>Novel species in genus Aeromicrobium.</title>
        <authorList>
            <person name="Zhang G."/>
        </authorList>
    </citation>
    <scope>NUCLEOTIDE SEQUENCE</scope>
    <source>
        <strain evidence="3">SSW1-57</strain>
    </source>
</reference>
<feature type="transmembrane region" description="Helical" evidence="1">
    <location>
        <begin position="81"/>
        <end position="98"/>
    </location>
</feature>
<dbReference type="Pfam" id="PF07885">
    <property type="entry name" value="Ion_trans_2"/>
    <property type="match status" value="1"/>
</dbReference>
<gene>
    <name evidence="5" type="ORF">BJ975_001292</name>
    <name evidence="3" type="ORF">IDH50_09835</name>
    <name evidence="4" type="ORF">IDH50_13925</name>
</gene>
<accession>A0A8I0KID1</accession>
<feature type="transmembrane region" description="Helical" evidence="1">
    <location>
        <begin position="50"/>
        <end position="69"/>
    </location>
</feature>
<keyword evidence="3" id="KW-0813">Transport</keyword>
<keyword evidence="6" id="KW-1185">Reference proteome</keyword>
<evidence type="ECO:0000313" key="7">
    <source>
        <dbReference type="Proteomes" id="UP000659061"/>
    </source>
</evidence>
<dbReference type="GO" id="GO:0034220">
    <property type="term" value="P:monoatomic ion transmembrane transport"/>
    <property type="evidence" value="ECO:0007669"/>
    <property type="project" value="UniProtKB-KW"/>
</dbReference>
<evidence type="ECO:0000259" key="2">
    <source>
        <dbReference type="Pfam" id="PF07885"/>
    </source>
</evidence>
<evidence type="ECO:0000313" key="5">
    <source>
        <dbReference type="EMBL" id="NYI37917.1"/>
    </source>
</evidence>